<name>A0A9P4QP38_9PLEO</name>
<dbReference type="Proteomes" id="UP000799444">
    <property type="component" value="Unassembled WGS sequence"/>
</dbReference>
<evidence type="ECO:0000313" key="2">
    <source>
        <dbReference type="EMBL" id="KAF2728317.1"/>
    </source>
</evidence>
<accession>A0A9P4QP38</accession>
<sequence length="95" mass="9920">MKADSTLALSTSSSDCRFVMPEAASTSHSGTNSGSSRDHVEAPGVPSGGALPIAHPSDYVWFCCRCGDGPNFYEGNSHCGCCNEARCSNCVIERA</sequence>
<proteinExistence type="predicted"/>
<gene>
    <name evidence="2" type="ORF">EJ04DRAFT_516684</name>
</gene>
<reference evidence="2" key="1">
    <citation type="journal article" date="2020" name="Stud. Mycol.">
        <title>101 Dothideomycetes genomes: a test case for predicting lifestyles and emergence of pathogens.</title>
        <authorList>
            <person name="Haridas S."/>
            <person name="Albert R."/>
            <person name="Binder M."/>
            <person name="Bloem J."/>
            <person name="Labutti K."/>
            <person name="Salamov A."/>
            <person name="Andreopoulos B."/>
            <person name="Baker S."/>
            <person name="Barry K."/>
            <person name="Bills G."/>
            <person name="Bluhm B."/>
            <person name="Cannon C."/>
            <person name="Castanera R."/>
            <person name="Culley D."/>
            <person name="Daum C."/>
            <person name="Ezra D."/>
            <person name="Gonzalez J."/>
            <person name="Henrissat B."/>
            <person name="Kuo A."/>
            <person name="Liang C."/>
            <person name="Lipzen A."/>
            <person name="Lutzoni F."/>
            <person name="Magnuson J."/>
            <person name="Mondo S."/>
            <person name="Nolan M."/>
            <person name="Ohm R."/>
            <person name="Pangilinan J."/>
            <person name="Park H.-J."/>
            <person name="Ramirez L."/>
            <person name="Alfaro M."/>
            <person name="Sun H."/>
            <person name="Tritt A."/>
            <person name="Yoshinaga Y."/>
            <person name="Zwiers L.-H."/>
            <person name="Turgeon B."/>
            <person name="Goodwin S."/>
            <person name="Spatafora J."/>
            <person name="Crous P."/>
            <person name="Grigoriev I."/>
        </authorList>
    </citation>
    <scope>NUCLEOTIDE SEQUENCE</scope>
    <source>
        <strain evidence="2">CBS 125425</strain>
    </source>
</reference>
<dbReference type="EMBL" id="ML996285">
    <property type="protein sequence ID" value="KAF2728317.1"/>
    <property type="molecule type" value="Genomic_DNA"/>
</dbReference>
<evidence type="ECO:0000313" key="3">
    <source>
        <dbReference type="Proteomes" id="UP000799444"/>
    </source>
</evidence>
<keyword evidence="3" id="KW-1185">Reference proteome</keyword>
<evidence type="ECO:0000256" key="1">
    <source>
        <dbReference type="SAM" id="MobiDB-lite"/>
    </source>
</evidence>
<dbReference type="AlphaFoldDB" id="A0A9P4QP38"/>
<feature type="region of interest" description="Disordered" evidence="1">
    <location>
        <begin position="24"/>
        <end position="48"/>
    </location>
</feature>
<organism evidence="2 3">
    <name type="scientific">Polyplosphaeria fusca</name>
    <dbReference type="NCBI Taxonomy" id="682080"/>
    <lineage>
        <taxon>Eukaryota</taxon>
        <taxon>Fungi</taxon>
        <taxon>Dikarya</taxon>
        <taxon>Ascomycota</taxon>
        <taxon>Pezizomycotina</taxon>
        <taxon>Dothideomycetes</taxon>
        <taxon>Pleosporomycetidae</taxon>
        <taxon>Pleosporales</taxon>
        <taxon>Tetraplosphaeriaceae</taxon>
        <taxon>Polyplosphaeria</taxon>
    </lineage>
</organism>
<protein>
    <submittedName>
        <fullName evidence="2">Uncharacterized protein</fullName>
    </submittedName>
</protein>
<feature type="compositionally biased region" description="Low complexity" evidence="1">
    <location>
        <begin position="25"/>
        <end position="35"/>
    </location>
</feature>
<comment type="caution">
    <text evidence="2">The sequence shown here is derived from an EMBL/GenBank/DDBJ whole genome shotgun (WGS) entry which is preliminary data.</text>
</comment>
<dbReference type="OrthoDB" id="3800809at2759"/>